<dbReference type="InterPro" id="IPR019801">
    <property type="entry name" value="Glyco_hydro_35_CS"/>
</dbReference>
<evidence type="ECO:0000256" key="4">
    <source>
        <dbReference type="ARBA" id="ARBA00012756"/>
    </source>
</evidence>
<dbReference type="GO" id="GO:0048046">
    <property type="term" value="C:apoplast"/>
    <property type="evidence" value="ECO:0007669"/>
    <property type="project" value="UniProtKB-SubCell"/>
</dbReference>
<dbReference type="InterPro" id="IPR043159">
    <property type="entry name" value="Lectin_gal-bd_sf"/>
</dbReference>
<sequence length="832" mass="93149">MSPAARPAGLLLALLAAVAAVSVSGNHDKTNGVTYDGRSLIVNGKRELLFSGSIHYPRSTPNMWPGLIANAKKGGINVIQTYVFWNGHEPVQGQYYFEGRYDLVKFIKLIQKEKLYATLRIGPFIQAEWNHGGFPYWLREIANITFRTDNPPFKHYMRKFVTKIVDMMKEEKLFASQGGPIILAQIENEYNMVQAAFKEDGKRYIEWAAKLAQSFRLGVPWMMCKQHDAPGPIINACNGRNCGDTWVGPNHPTKPQLWAENWTAQYRVFGDPPSQRSAEDLAYSVARFFSKNGTLANYYMYHGGTNLGRTGSAFVATRYYDEAPLDEYGLQKEPKWGHLRDLHQALKLSRKPLLWGSYSFQKLGKHIEARVYDLPSEKACAAFLTNLNSDKDSTVAFRGVRYFLPRHSISILPDCKTVVFNTQRVNAQHNSRSFIPFVERKKSKKWVMYQDHIPRYGDAGMIHHQDPLELMSTTKDTTDYLWYTTSFHLEQEDLPRRADIRPVLQVASLGHGVHAFANGKYLGNAHGSKIEKSFVFQKPMKLKAGANHITILGMTVGFPDSGPYLERRLAGVHSIAVQGLNTGTLDLTANGWGHQVGFRGEKLQIYTPKGSLRVQWTKAEVNTPVTWYKRYFDAPEGNDPVIVDLSTMAKGLAWVNGEGIGRYWVSYLSPLGTPTQTVYHVPREFLKPTKNLLVILEESGGNPNGIQILTVRRDDICTFVSEYHPGVINSWSRKEGQIRSDAEDVRPEAHLKCPGNKTIAAVSFASFGNPAGVCGNYTVGSCHAPRTYSVVKKACLGKTACVLPVKGEAYGADENCPETTSTLAVQVFCSQK</sequence>
<dbReference type="Pfam" id="PF17834">
    <property type="entry name" value="GHD"/>
    <property type="match status" value="1"/>
</dbReference>
<evidence type="ECO:0000313" key="15">
    <source>
        <dbReference type="EMBL" id="KAK8916095.1"/>
    </source>
</evidence>
<dbReference type="InterPro" id="IPR031330">
    <property type="entry name" value="Gly_Hdrlase_35_cat"/>
</dbReference>
<keyword evidence="9" id="KW-0325">Glycoprotein</keyword>
<comment type="subcellular location">
    <subcellularLocation>
        <location evidence="2">Secreted</location>
        <location evidence="2">Extracellular space</location>
        <location evidence="2">Apoplast</location>
    </subcellularLocation>
</comment>
<reference evidence="15 16" key="1">
    <citation type="journal article" date="2022" name="Nat. Plants">
        <title>Genomes of leafy and leafless Platanthera orchids illuminate the evolution of mycoheterotrophy.</title>
        <authorList>
            <person name="Li M.H."/>
            <person name="Liu K.W."/>
            <person name="Li Z."/>
            <person name="Lu H.C."/>
            <person name="Ye Q.L."/>
            <person name="Zhang D."/>
            <person name="Wang J.Y."/>
            <person name="Li Y.F."/>
            <person name="Zhong Z.M."/>
            <person name="Liu X."/>
            <person name="Yu X."/>
            <person name="Liu D.K."/>
            <person name="Tu X.D."/>
            <person name="Liu B."/>
            <person name="Hao Y."/>
            <person name="Liao X.Y."/>
            <person name="Jiang Y.T."/>
            <person name="Sun W.H."/>
            <person name="Chen J."/>
            <person name="Chen Y.Q."/>
            <person name="Ai Y."/>
            <person name="Zhai J.W."/>
            <person name="Wu S.S."/>
            <person name="Zhou Z."/>
            <person name="Hsiao Y.Y."/>
            <person name="Wu W.L."/>
            <person name="Chen Y.Y."/>
            <person name="Lin Y.F."/>
            <person name="Hsu J.L."/>
            <person name="Li C.Y."/>
            <person name="Wang Z.W."/>
            <person name="Zhao X."/>
            <person name="Zhong W.Y."/>
            <person name="Ma X.K."/>
            <person name="Ma L."/>
            <person name="Huang J."/>
            <person name="Chen G.Z."/>
            <person name="Huang M.Z."/>
            <person name="Huang L."/>
            <person name="Peng D.H."/>
            <person name="Luo Y.B."/>
            <person name="Zou S.Q."/>
            <person name="Chen S.P."/>
            <person name="Lan S."/>
            <person name="Tsai W.C."/>
            <person name="Van de Peer Y."/>
            <person name="Liu Z.J."/>
        </authorList>
    </citation>
    <scope>NUCLEOTIDE SEQUENCE [LARGE SCALE GENOMIC DNA]</scope>
    <source>
        <strain evidence="15">Lor287</strain>
    </source>
</reference>
<dbReference type="EC" id="3.2.1.23" evidence="4 11"/>
<dbReference type="PROSITE" id="PS01182">
    <property type="entry name" value="GLYCOSYL_HYDROL_F35"/>
    <property type="match status" value="1"/>
</dbReference>
<dbReference type="SUPFAM" id="SSF51445">
    <property type="entry name" value="(Trans)glycosidases"/>
    <property type="match status" value="1"/>
</dbReference>
<feature type="signal peptide" evidence="13">
    <location>
        <begin position="1"/>
        <end position="20"/>
    </location>
</feature>
<dbReference type="InterPro" id="IPR001944">
    <property type="entry name" value="Glycoside_Hdrlase_35"/>
</dbReference>
<dbReference type="PRINTS" id="PR00742">
    <property type="entry name" value="GLHYDRLASE35"/>
</dbReference>
<dbReference type="Gene3D" id="2.60.120.260">
    <property type="entry name" value="Galactose-binding domain-like"/>
    <property type="match status" value="1"/>
</dbReference>
<dbReference type="CDD" id="cd22842">
    <property type="entry name" value="Gal_Rha_Lectin_BGal"/>
    <property type="match status" value="1"/>
</dbReference>
<evidence type="ECO:0000313" key="16">
    <source>
        <dbReference type="Proteomes" id="UP001418222"/>
    </source>
</evidence>
<dbReference type="AlphaFoldDB" id="A0AAP0FUH7"/>
<evidence type="ECO:0000256" key="11">
    <source>
        <dbReference type="RuleBase" id="RU000675"/>
    </source>
</evidence>
<dbReference type="GO" id="GO:0004565">
    <property type="term" value="F:beta-galactosidase activity"/>
    <property type="evidence" value="ECO:0007669"/>
    <property type="project" value="UniProtKB-EC"/>
</dbReference>
<evidence type="ECO:0000256" key="9">
    <source>
        <dbReference type="ARBA" id="ARBA00023180"/>
    </source>
</evidence>
<dbReference type="GO" id="GO:0005975">
    <property type="term" value="P:carbohydrate metabolic process"/>
    <property type="evidence" value="ECO:0007669"/>
    <property type="project" value="InterPro"/>
</dbReference>
<protein>
    <recommendedName>
        <fullName evidence="4 11">Beta-galactosidase</fullName>
        <ecNumber evidence="4 11">3.2.1.23</ecNumber>
    </recommendedName>
</protein>
<name>A0AAP0FUH7_9ASPA</name>
<evidence type="ECO:0000256" key="1">
    <source>
        <dbReference type="ARBA" id="ARBA00001412"/>
    </source>
</evidence>
<dbReference type="FunFam" id="2.60.120.260:FF:000142">
    <property type="entry name" value="Beta-galactosidase"/>
    <property type="match status" value="1"/>
</dbReference>
<comment type="caution">
    <text evidence="15">The sequence shown here is derived from an EMBL/GenBank/DDBJ whole genome shotgun (WGS) entry which is preliminary data.</text>
</comment>
<dbReference type="InterPro" id="IPR041392">
    <property type="entry name" value="GHD"/>
</dbReference>
<dbReference type="EMBL" id="JBBWWQ010000020">
    <property type="protein sequence ID" value="KAK8916095.1"/>
    <property type="molecule type" value="Genomic_DNA"/>
</dbReference>
<dbReference type="Pfam" id="PF02140">
    <property type="entry name" value="SUEL_Lectin"/>
    <property type="match status" value="1"/>
</dbReference>
<evidence type="ECO:0000256" key="10">
    <source>
        <dbReference type="ARBA" id="ARBA00023295"/>
    </source>
</evidence>
<gene>
    <name evidence="15" type="ORF">KSP39_PZI022535</name>
</gene>
<proteinExistence type="inferred from homology"/>
<feature type="chain" id="PRO_5043017372" description="Beta-galactosidase" evidence="13">
    <location>
        <begin position="21"/>
        <end position="832"/>
    </location>
</feature>
<evidence type="ECO:0000256" key="5">
    <source>
        <dbReference type="ARBA" id="ARBA00022523"/>
    </source>
</evidence>
<evidence type="ECO:0000256" key="8">
    <source>
        <dbReference type="ARBA" id="ARBA00022801"/>
    </source>
</evidence>
<dbReference type="Gene3D" id="3.20.20.80">
    <property type="entry name" value="Glycosidases"/>
    <property type="match status" value="1"/>
</dbReference>
<keyword evidence="6" id="KW-0964">Secreted</keyword>
<evidence type="ECO:0000256" key="2">
    <source>
        <dbReference type="ARBA" id="ARBA00004271"/>
    </source>
</evidence>
<dbReference type="InterPro" id="IPR017853">
    <property type="entry name" value="GH"/>
</dbReference>
<dbReference type="InterPro" id="IPR008979">
    <property type="entry name" value="Galactose-bd-like_sf"/>
</dbReference>
<dbReference type="Gene3D" id="2.60.120.740">
    <property type="match status" value="1"/>
</dbReference>
<dbReference type="Pfam" id="PF01301">
    <property type="entry name" value="Glyco_hydro_35"/>
    <property type="match status" value="1"/>
</dbReference>
<keyword evidence="8 11" id="KW-0378">Hydrolase</keyword>
<comment type="similarity">
    <text evidence="3 12">Belongs to the glycosyl hydrolase 35 family.</text>
</comment>
<organism evidence="15 16">
    <name type="scientific">Platanthera zijinensis</name>
    <dbReference type="NCBI Taxonomy" id="2320716"/>
    <lineage>
        <taxon>Eukaryota</taxon>
        <taxon>Viridiplantae</taxon>
        <taxon>Streptophyta</taxon>
        <taxon>Embryophyta</taxon>
        <taxon>Tracheophyta</taxon>
        <taxon>Spermatophyta</taxon>
        <taxon>Magnoliopsida</taxon>
        <taxon>Liliopsida</taxon>
        <taxon>Asparagales</taxon>
        <taxon>Orchidaceae</taxon>
        <taxon>Orchidoideae</taxon>
        <taxon>Orchideae</taxon>
        <taxon>Orchidinae</taxon>
        <taxon>Platanthera</taxon>
    </lineage>
</organism>
<dbReference type="GO" id="GO:0030246">
    <property type="term" value="F:carbohydrate binding"/>
    <property type="evidence" value="ECO:0007669"/>
    <property type="project" value="InterPro"/>
</dbReference>
<evidence type="ECO:0000256" key="6">
    <source>
        <dbReference type="ARBA" id="ARBA00022525"/>
    </source>
</evidence>
<evidence type="ECO:0000256" key="7">
    <source>
        <dbReference type="ARBA" id="ARBA00022729"/>
    </source>
</evidence>
<keyword evidence="16" id="KW-1185">Reference proteome</keyword>
<keyword evidence="7 13" id="KW-0732">Signal</keyword>
<dbReference type="FunFam" id="3.20.20.80:FF:000006">
    <property type="entry name" value="Beta-galactosidase"/>
    <property type="match status" value="1"/>
</dbReference>
<dbReference type="FunFam" id="2.60.120.260:FF:000050">
    <property type="entry name" value="Beta-galactosidase"/>
    <property type="match status" value="1"/>
</dbReference>
<keyword evidence="5" id="KW-0052">Apoplast</keyword>
<feature type="domain" description="SUEL-type lectin" evidence="14">
    <location>
        <begin position="743"/>
        <end position="830"/>
    </location>
</feature>
<dbReference type="PROSITE" id="PS50228">
    <property type="entry name" value="SUEL_LECTIN"/>
    <property type="match status" value="1"/>
</dbReference>
<keyword evidence="10 11" id="KW-0326">Glycosidase</keyword>
<dbReference type="InterPro" id="IPR000922">
    <property type="entry name" value="Lectin_gal-bd_dom"/>
</dbReference>
<accession>A0AAP0FUH7</accession>
<evidence type="ECO:0000256" key="12">
    <source>
        <dbReference type="RuleBase" id="RU003679"/>
    </source>
</evidence>
<evidence type="ECO:0000256" key="3">
    <source>
        <dbReference type="ARBA" id="ARBA00009809"/>
    </source>
</evidence>
<dbReference type="PANTHER" id="PTHR23421">
    <property type="entry name" value="BETA-GALACTOSIDASE RELATED"/>
    <property type="match status" value="1"/>
</dbReference>
<dbReference type="Proteomes" id="UP001418222">
    <property type="component" value="Unassembled WGS sequence"/>
</dbReference>
<evidence type="ECO:0000259" key="14">
    <source>
        <dbReference type="PROSITE" id="PS50228"/>
    </source>
</evidence>
<dbReference type="Pfam" id="PF21467">
    <property type="entry name" value="BetaGal_gal-bd"/>
    <property type="match status" value="1"/>
</dbReference>
<dbReference type="FunFam" id="2.60.120.740:FF:000002">
    <property type="entry name" value="Beta-galactosidase"/>
    <property type="match status" value="1"/>
</dbReference>
<dbReference type="SUPFAM" id="SSF49785">
    <property type="entry name" value="Galactose-binding domain-like"/>
    <property type="match status" value="2"/>
</dbReference>
<dbReference type="InterPro" id="IPR048913">
    <property type="entry name" value="BetaGal_gal-bd"/>
</dbReference>
<comment type="catalytic activity">
    <reaction evidence="1 11">
        <text>Hydrolysis of terminal non-reducing beta-D-galactose residues in beta-D-galactosides.</text>
        <dbReference type="EC" id="3.2.1.23"/>
    </reaction>
</comment>
<evidence type="ECO:0000256" key="13">
    <source>
        <dbReference type="SAM" id="SignalP"/>
    </source>
</evidence>